<evidence type="ECO:0000256" key="1">
    <source>
        <dbReference type="SAM" id="MobiDB-lite"/>
    </source>
</evidence>
<dbReference type="PANTHER" id="PTHR35391">
    <property type="entry name" value="C2H2-TYPE DOMAIN-CONTAINING PROTEIN-RELATED"/>
    <property type="match status" value="1"/>
</dbReference>
<dbReference type="STRING" id="1220924.W2S389"/>
<feature type="region of interest" description="Disordered" evidence="1">
    <location>
        <begin position="78"/>
        <end position="107"/>
    </location>
</feature>
<dbReference type="GeneID" id="19969654"/>
<dbReference type="RefSeq" id="XP_008714893.1">
    <property type="nucleotide sequence ID" value="XM_008716671.1"/>
</dbReference>
<protein>
    <recommendedName>
        <fullName evidence="2">DUF6590 domain-containing protein</fullName>
    </recommendedName>
</protein>
<dbReference type="HOGENOM" id="CLU_741897_0_0_1"/>
<reference evidence="3 4" key="1">
    <citation type="submission" date="2013-03" db="EMBL/GenBank/DDBJ databases">
        <title>The Genome Sequence of Phialophora europaea CBS 101466.</title>
        <authorList>
            <consortium name="The Broad Institute Genomics Platform"/>
            <person name="Cuomo C."/>
            <person name="de Hoog S."/>
            <person name="Gorbushina A."/>
            <person name="Walker B."/>
            <person name="Young S.K."/>
            <person name="Zeng Q."/>
            <person name="Gargeya S."/>
            <person name="Fitzgerald M."/>
            <person name="Haas B."/>
            <person name="Abouelleil A."/>
            <person name="Allen A.W."/>
            <person name="Alvarado L."/>
            <person name="Arachchi H.M."/>
            <person name="Berlin A.M."/>
            <person name="Chapman S.B."/>
            <person name="Gainer-Dewar J."/>
            <person name="Goldberg J."/>
            <person name="Griggs A."/>
            <person name="Gujja S."/>
            <person name="Hansen M."/>
            <person name="Howarth C."/>
            <person name="Imamovic A."/>
            <person name="Ireland A."/>
            <person name="Larimer J."/>
            <person name="McCowan C."/>
            <person name="Murphy C."/>
            <person name="Pearson M."/>
            <person name="Poon T.W."/>
            <person name="Priest M."/>
            <person name="Roberts A."/>
            <person name="Saif S."/>
            <person name="Shea T."/>
            <person name="Sisk P."/>
            <person name="Sykes S."/>
            <person name="Wortman J."/>
            <person name="Nusbaum C."/>
            <person name="Birren B."/>
        </authorList>
    </citation>
    <scope>NUCLEOTIDE SEQUENCE [LARGE SCALE GENOMIC DNA]</scope>
    <source>
        <strain evidence="3 4">CBS 101466</strain>
    </source>
</reference>
<dbReference type="Pfam" id="PF20233">
    <property type="entry name" value="DUF6590"/>
    <property type="match status" value="1"/>
</dbReference>
<feature type="compositionally biased region" description="Polar residues" evidence="1">
    <location>
        <begin position="90"/>
        <end position="107"/>
    </location>
</feature>
<accession>W2S389</accession>
<dbReference type="VEuPathDB" id="FungiDB:HMPREF1541_02315"/>
<dbReference type="InterPro" id="IPR046497">
    <property type="entry name" value="DUF6590"/>
</dbReference>
<gene>
    <name evidence="3" type="ORF">HMPREF1541_02315</name>
</gene>
<dbReference type="OrthoDB" id="3559580at2759"/>
<evidence type="ECO:0000259" key="2">
    <source>
        <dbReference type="Pfam" id="PF20233"/>
    </source>
</evidence>
<keyword evidence="4" id="KW-1185">Reference proteome</keyword>
<dbReference type="AlphaFoldDB" id="W2S389"/>
<evidence type="ECO:0000313" key="3">
    <source>
        <dbReference type="EMBL" id="ETN43157.1"/>
    </source>
</evidence>
<dbReference type="InParanoid" id="W2S389"/>
<feature type="domain" description="DUF6590" evidence="2">
    <location>
        <begin position="207"/>
        <end position="358"/>
    </location>
</feature>
<name>W2S389_CYPE1</name>
<evidence type="ECO:0000313" key="4">
    <source>
        <dbReference type="Proteomes" id="UP000030752"/>
    </source>
</evidence>
<dbReference type="Proteomes" id="UP000030752">
    <property type="component" value="Unassembled WGS sequence"/>
</dbReference>
<organism evidence="3 4">
    <name type="scientific">Cyphellophora europaea (strain CBS 101466)</name>
    <name type="common">Phialophora europaea</name>
    <dbReference type="NCBI Taxonomy" id="1220924"/>
    <lineage>
        <taxon>Eukaryota</taxon>
        <taxon>Fungi</taxon>
        <taxon>Dikarya</taxon>
        <taxon>Ascomycota</taxon>
        <taxon>Pezizomycotina</taxon>
        <taxon>Eurotiomycetes</taxon>
        <taxon>Chaetothyriomycetidae</taxon>
        <taxon>Chaetothyriales</taxon>
        <taxon>Cyphellophoraceae</taxon>
        <taxon>Cyphellophora</taxon>
    </lineage>
</organism>
<dbReference type="PANTHER" id="PTHR35391:SF5">
    <property type="entry name" value="DUF6590 DOMAIN-CONTAINING PROTEIN"/>
    <property type="match status" value="1"/>
</dbReference>
<proteinExistence type="predicted"/>
<sequence>MTVWVVDCQTTKGDCGSWVVDQVQQVLYGIVVAHDPEMAETYIVPAHAIFQDIRRMFDVAPETEALLSSSEPLLWRPAQRSPTRHEYSPKRTQSSSPKYSFGTGSSTSRIGAAASRGHLQQLIRERASGPAFSLPVFALDAPASTRSLALRSRHAMHADPCTSLDSPPDVDLDRITFARLEGEGSDAGPEDELDRRYRQRTARDAGRLFQVGRVFSVQKHEDFNGDPKTYHTTPGCLLTKTSRGWIISRNSQYVVVKEGHGFCWAIPITTYGGLGTCKRGLSAAEVEAHAVVYSTSKPPSLLDGERPLTKTHIAVNCHGDHQLHRASRINFAKVTTIEHNVRVMDIGRIAPESLAHFNEYWKDEVFKQYGRRR</sequence>
<dbReference type="EMBL" id="KB822718">
    <property type="protein sequence ID" value="ETN43157.1"/>
    <property type="molecule type" value="Genomic_DNA"/>
</dbReference>
<dbReference type="eggNOG" id="ENOG502SV73">
    <property type="taxonomic scope" value="Eukaryota"/>
</dbReference>